<comment type="caution">
    <text evidence="3">The sequence shown here is derived from an EMBL/GenBank/DDBJ whole genome shotgun (WGS) entry which is preliminary data.</text>
</comment>
<keyword evidence="1" id="KW-1133">Transmembrane helix</keyword>
<proteinExistence type="predicted"/>
<protein>
    <recommendedName>
        <fullName evidence="2">VIT domain-containing protein</fullName>
    </recommendedName>
</protein>
<evidence type="ECO:0000256" key="1">
    <source>
        <dbReference type="SAM" id="Phobius"/>
    </source>
</evidence>
<keyword evidence="1" id="KW-0812">Transmembrane</keyword>
<feature type="transmembrane region" description="Helical" evidence="1">
    <location>
        <begin position="235"/>
        <end position="255"/>
    </location>
</feature>
<dbReference type="PROSITE" id="PS51468">
    <property type="entry name" value="VIT"/>
    <property type="match status" value="1"/>
</dbReference>
<evidence type="ECO:0000259" key="2">
    <source>
        <dbReference type="PROSITE" id="PS51468"/>
    </source>
</evidence>
<gene>
    <name evidence="3" type="ORF">QO002_003337</name>
</gene>
<dbReference type="Pfam" id="PF08487">
    <property type="entry name" value="VIT"/>
    <property type="match status" value="1"/>
</dbReference>
<sequence>MFLDEQLIRTQTSRRDLRLGVALAALSLSFLMLAGLFARALAETPQPREAAPGLVRPNDMGTGALLFPSPQPGYFVEALRLATDVEIDVSGPIMRTRVTQRFQNPSKGWVEVFPLPDDSAVDVMKMQIGDRFIEGEIKPREEARQIYEDAKAEGKKTARLEVPLNLPAGWHFDTVFGEEGSGGGTEHAAAMPSPEAEMVADLIAAAPTARAASMIAQAAKPVALPQTTTLADRHILIGLMLIAIAAMAAIAFGLWRWQMQGLFTAKAESRHEP</sequence>
<dbReference type="InterPro" id="IPR013694">
    <property type="entry name" value="VIT"/>
</dbReference>
<dbReference type="EMBL" id="JAUSVF010000001">
    <property type="protein sequence ID" value="MDQ0321199.1"/>
    <property type="molecule type" value="Genomic_DNA"/>
</dbReference>
<feature type="domain" description="VIT" evidence="2">
    <location>
        <begin position="64"/>
        <end position="195"/>
    </location>
</feature>
<reference evidence="3 4" key="1">
    <citation type="submission" date="2023-07" db="EMBL/GenBank/DDBJ databases">
        <title>Genomic Encyclopedia of Type Strains, Phase IV (KMG-IV): sequencing the most valuable type-strain genomes for metagenomic binning, comparative biology and taxonomic classification.</title>
        <authorList>
            <person name="Goeker M."/>
        </authorList>
    </citation>
    <scope>NUCLEOTIDE SEQUENCE [LARGE SCALE GENOMIC DNA]</scope>
    <source>
        <strain evidence="3 4">DSM 1112</strain>
    </source>
</reference>
<name>A0ABU0BSH1_9HYPH</name>
<keyword evidence="4" id="KW-1185">Reference proteome</keyword>
<accession>A0ABU0BSH1</accession>
<evidence type="ECO:0000313" key="3">
    <source>
        <dbReference type="EMBL" id="MDQ0321199.1"/>
    </source>
</evidence>
<dbReference type="PANTHER" id="PTHR45737">
    <property type="entry name" value="VON WILLEBRAND FACTOR A DOMAIN-CONTAINING PROTEIN 5A"/>
    <property type="match status" value="1"/>
</dbReference>
<dbReference type="Proteomes" id="UP001230207">
    <property type="component" value="Unassembled WGS sequence"/>
</dbReference>
<dbReference type="PANTHER" id="PTHR45737:SF6">
    <property type="entry name" value="VON WILLEBRAND FACTOR A DOMAIN-CONTAINING PROTEIN 5A"/>
    <property type="match status" value="1"/>
</dbReference>
<organism evidence="3 4">
    <name type="scientific">Pararhizobium capsulatum DSM 1112</name>
    <dbReference type="NCBI Taxonomy" id="1121113"/>
    <lineage>
        <taxon>Bacteria</taxon>
        <taxon>Pseudomonadati</taxon>
        <taxon>Pseudomonadota</taxon>
        <taxon>Alphaproteobacteria</taxon>
        <taxon>Hyphomicrobiales</taxon>
        <taxon>Rhizobiaceae</taxon>
        <taxon>Rhizobium/Agrobacterium group</taxon>
        <taxon>Pararhizobium</taxon>
    </lineage>
</organism>
<keyword evidence="1" id="KW-0472">Membrane</keyword>
<evidence type="ECO:0000313" key="4">
    <source>
        <dbReference type="Proteomes" id="UP001230207"/>
    </source>
</evidence>